<reference evidence="1 2" key="1">
    <citation type="journal article" date="2022" name="Nat. Ecol. Evol.">
        <title>A masculinizing supergene underlies an exaggerated male reproductive morph in a spider.</title>
        <authorList>
            <person name="Hendrickx F."/>
            <person name="De Corte Z."/>
            <person name="Sonet G."/>
            <person name="Van Belleghem S.M."/>
            <person name="Kostlbacher S."/>
            <person name="Vangestel C."/>
        </authorList>
    </citation>
    <scope>NUCLEOTIDE SEQUENCE [LARGE SCALE GENOMIC DNA]</scope>
    <source>
        <strain evidence="1">W744_W776</strain>
    </source>
</reference>
<gene>
    <name evidence="1" type="ORF">JTE90_028748</name>
</gene>
<comment type="caution">
    <text evidence="1">The sequence shown here is derived from an EMBL/GenBank/DDBJ whole genome shotgun (WGS) entry which is preliminary data.</text>
</comment>
<proteinExistence type="predicted"/>
<evidence type="ECO:0000313" key="2">
    <source>
        <dbReference type="Proteomes" id="UP000827092"/>
    </source>
</evidence>
<dbReference type="AlphaFoldDB" id="A0AAV6UI01"/>
<evidence type="ECO:0000313" key="1">
    <source>
        <dbReference type="EMBL" id="KAG8182926.1"/>
    </source>
</evidence>
<keyword evidence="2" id="KW-1185">Reference proteome</keyword>
<dbReference type="EMBL" id="JAFNEN010000441">
    <property type="protein sequence ID" value="KAG8182926.1"/>
    <property type="molecule type" value="Genomic_DNA"/>
</dbReference>
<organism evidence="1 2">
    <name type="scientific">Oedothorax gibbosus</name>
    <dbReference type="NCBI Taxonomy" id="931172"/>
    <lineage>
        <taxon>Eukaryota</taxon>
        <taxon>Metazoa</taxon>
        <taxon>Ecdysozoa</taxon>
        <taxon>Arthropoda</taxon>
        <taxon>Chelicerata</taxon>
        <taxon>Arachnida</taxon>
        <taxon>Araneae</taxon>
        <taxon>Araneomorphae</taxon>
        <taxon>Entelegynae</taxon>
        <taxon>Araneoidea</taxon>
        <taxon>Linyphiidae</taxon>
        <taxon>Erigoninae</taxon>
        <taxon>Oedothorax</taxon>
    </lineage>
</organism>
<dbReference type="Proteomes" id="UP000827092">
    <property type="component" value="Unassembled WGS sequence"/>
</dbReference>
<protein>
    <submittedName>
        <fullName evidence="1">Uncharacterized protein</fullName>
    </submittedName>
</protein>
<accession>A0AAV6UI01</accession>
<name>A0AAV6UI01_9ARAC</name>
<sequence>MEVAILDGFKENCDVLVVTPWDWNPLTVKVKNRKEGPKRKGLIFDLTDLAAASELQQRPLTRDKSRPRDFWIR</sequence>